<dbReference type="AlphaFoldDB" id="A0A074ZPZ0"/>
<protein>
    <submittedName>
        <fullName evidence="1">Uncharacterized protein</fullName>
    </submittedName>
</protein>
<dbReference type="KEGG" id="ovi:T265_07139"/>
<dbReference type="GeneID" id="20321318"/>
<proteinExistence type="predicted"/>
<evidence type="ECO:0000313" key="1">
    <source>
        <dbReference type="EMBL" id="KER25395.1"/>
    </source>
</evidence>
<gene>
    <name evidence="1" type="ORF">T265_07139</name>
</gene>
<dbReference type="RefSeq" id="XP_009170847.1">
    <property type="nucleotide sequence ID" value="XM_009172583.1"/>
</dbReference>
<dbReference type="Proteomes" id="UP000054324">
    <property type="component" value="Unassembled WGS sequence"/>
</dbReference>
<keyword evidence="2" id="KW-1185">Reference proteome</keyword>
<dbReference type="CTD" id="20321318"/>
<reference evidence="1 2" key="1">
    <citation type="submission" date="2013-11" db="EMBL/GenBank/DDBJ databases">
        <title>Opisthorchis viverrini - life in the bile duct.</title>
        <authorList>
            <person name="Young N.D."/>
            <person name="Nagarajan N."/>
            <person name="Lin S.J."/>
            <person name="Korhonen P.K."/>
            <person name="Jex A.R."/>
            <person name="Hall R.S."/>
            <person name="Safavi-Hemami H."/>
            <person name="Kaewkong W."/>
            <person name="Bertrand D."/>
            <person name="Gao S."/>
            <person name="Seet Q."/>
            <person name="Wongkham S."/>
            <person name="Teh B.T."/>
            <person name="Wongkham C."/>
            <person name="Intapan P.M."/>
            <person name="Maleewong W."/>
            <person name="Yang X."/>
            <person name="Hu M."/>
            <person name="Wang Z."/>
            <person name="Hofmann A."/>
            <person name="Sternberg P.W."/>
            <person name="Tan P."/>
            <person name="Wang J."/>
            <person name="Gasser R.B."/>
        </authorList>
    </citation>
    <scope>NUCLEOTIDE SEQUENCE [LARGE SCALE GENOMIC DNA]</scope>
</reference>
<organism evidence="1 2">
    <name type="scientific">Opisthorchis viverrini</name>
    <name type="common">Southeast Asian liver fluke</name>
    <dbReference type="NCBI Taxonomy" id="6198"/>
    <lineage>
        <taxon>Eukaryota</taxon>
        <taxon>Metazoa</taxon>
        <taxon>Spiralia</taxon>
        <taxon>Lophotrochozoa</taxon>
        <taxon>Platyhelminthes</taxon>
        <taxon>Trematoda</taxon>
        <taxon>Digenea</taxon>
        <taxon>Opisthorchiida</taxon>
        <taxon>Opisthorchiata</taxon>
        <taxon>Opisthorchiidae</taxon>
        <taxon>Opisthorchis</taxon>
    </lineage>
</organism>
<accession>A0A074ZPZ0</accession>
<sequence length="232" mass="26476">MADYTYQVEVVGTCAKYAQPPLTEGNVAVCSKRLLTKGSQKAGHGEREKAFAVELFIRKCQLDQLQTIGQRRQHRDFASLSGMKVEARCVDVFCRKDRAGLQTSRMFEEKLMNANMARLKSSRQKTVHSPSLFNSIIVTAPASSILPYHPQSNDQTERFVDTFRRVFFKRRDPKYFLIFVNFCFELQDGHEIKDNPDYTPVIGFLTNFDGSKRGGTQIHRAHIFENGGRSVI</sequence>
<dbReference type="EMBL" id="KL596778">
    <property type="protein sequence ID" value="KER25395.1"/>
    <property type="molecule type" value="Genomic_DNA"/>
</dbReference>
<evidence type="ECO:0000313" key="2">
    <source>
        <dbReference type="Proteomes" id="UP000054324"/>
    </source>
</evidence>
<name>A0A074ZPZ0_OPIVI</name>